<dbReference type="KEGG" id="msei:MSEDJ_44170"/>
<evidence type="ECO:0000313" key="4">
    <source>
        <dbReference type="Proteomes" id="UP000467193"/>
    </source>
</evidence>
<dbReference type="AlphaFoldDB" id="A0A7I7QVJ7"/>
<name>A0A7I7QVJ7_9MYCO</name>
<feature type="chain" id="PRO_5038908123" description="MspA family protein" evidence="2">
    <location>
        <begin position="30"/>
        <end position="217"/>
    </location>
</feature>
<accession>A0A7I7QVJ7</accession>
<dbReference type="SUPFAM" id="SSF56959">
    <property type="entry name" value="Leukocidin-like"/>
    <property type="match status" value="1"/>
</dbReference>
<dbReference type="Proteomes" id="UP000467193">
    <property type="component" value="Chromosome"/>
</dbReference>
<organism evidence="3 4">
    <name type="scientific">Mycolicibacterium sediminis</name>
    <dbReference type="NCBI Taxonomy" id="1286180"/>
    <lineage>
        <taxon>Bacteria</taxon>
        <taxon>Bacillati</taxon>
        <taxon>Actinomycetota</taxon>
        <taxon>Actinomycetes</taxon>
        <taxon>Mycobacteriales</taxon>
        <taxon>Mycobacteriaceae</taxon>
        <taxon>Mycolicibacterium</taxon>
    </lineage>
</organism>
<keyword evidence="1 2" id="KW-0732">Signal</keyword>
<protein>
    <recommendedName>
        <fullName evidence="5">MspA family protein</fullName>
    </recommendedName>
</protein>
<dbReference type="Pfam" id="PF09203">
    <property type="entry name" value="MspA"/>
    <property type="match status" value="1"/>
</dbReference>
<dbReference type="InterPro" id="IPR015286">
    <property type="entry name" value="Porin_fam_mycobact-type"/>
</dbReference>
<keyword evidence="4" id="KW-1185">Reference proteome</keyword>
<evidence type="ECO:0000313" key="3">
    <source>
        <dbReference type="EMBL" id="BBY30321.1"/>
    </source>
</evidence>
<feature type="signal peptide" evidence="2">
    <location>
        <begin position="1"/>
        <end position="29"/>
    </location>
</feature>
<dbReference type="Gene3D" id="2.60.40.1650">
    <property type="entry name" value="Porin MspA (Ig-like beta-sandwich domain)"/>
    <property type="match status" value="2"/>
</dbReference>
<dbReference type="InterPro" id="IPR036435">
    <property type="entry name" value="Leukocidin/porin_MspA_sf"/>
</dbReference>
<evidence type="ECO:0000256" key="1">
    <source>
        <dbReference type="ARBA" id="ARBA00022729"/>
    </source>
</evidence>
<reference evidence="3 4" key="1">
    <citation type="journal article" date="2019" name="Emerg. Microbes Infect.">
        <title>Comprehensive subspecies identification of 175 nontuberculous mycobacteria species based on 7547 genomic profiles.</title>
        <authorList>
            <person name="Matsumoto Y."/>
            <person name="Kinjo T."/>
            <person name="Motooka D."/>
            <person name="Nabeya D."/>
            <person name="Jung N."/>
            <person name="Uechi K."/>
            <person name="Horii T."/>
            <person name="Iida T."/>
            <person name="Fujita J."/>
            <person name="Nakamura S."/>
        </authorList>
    </citation>
    <scope>NUCLEOTIDE SEQUENCE [LARGE SCALE GENOMIC DNA]</scope>
    <source>
        <strain evidence="3 4">JCM 17899</strain>
    </source>
</reference>
<proteinExistence type="predicted"/>
<sequence length="217" mass="21678">MTQHRLCTVVALATAAAAVATLGIASAQADGQPMTAKTDTKQTRGGLSLTLTLANEVVNSVPNLAAAANSREAFVTYEATANASGNGLPITDSTFVAGYQLGCQTDVSSGLQLGGAGAIAPSGAVGFSPAGPAVNAGLGGGLTGYLQTNLQPGVIVDLPMASMPLSPGGLGMLDVTNVHIKADACGGPVTIRSFAYVRIGTEVERSEFAVYGDPIRI</sequence>
<evidence type="ECO:0000256" key="2">
    <source>
        <dbReference type="SAM" id="SignalP"/>
    </source>
</evidence>
<evidence type="ECO:0008006" key="5">
    <source>
        <dbReference type="Google" id="ProtNLM"/>
    </source>
</evidence>
<gene>
    <name evidence="3" type="ORF">MSEDJ_44170</name>
</gene>
<dbReference type="EMBL" id="AP022588">
    <property type="protein sequence ID" value="BBY30321.1"/>
    <property type="molecule type" value="Genomic_DNA"/>
</dbReference>